<evidence type="ECO:0000256" key="7">
    <source>
        <dbReference type="ARBA" id="ARBA00023125"/>
    </source>
</evidence>
<evidence type="ECO:0000256" key="5">
    <source>
        <dbReference type="ARBA" id="ARBA00022833"/>
    </source>
</evidence>
<dbReference type="Proteomes" id="UP001179952">
    <property type="component" value="Unassembled WGS sequence"/>
</dbReference>
<feature type="domain" description="BED-type" evidence="10">
    <location>
        <begin position="57"/>
        <end position="97"/>
    </location>
</feature>
<evidence type="ECO:0000259" key="11">
    <source>
        <dbReference type="Pfam" id="PF05699"/>
    </source>
</evidence>
<keyword evidence="6" id="KW-0805">Transcription regulation</keyword>
<dbReference type="GO" id="GO:0008270">
    <property type="term" value="F:zinc ion binding"/>
    <property type="evidence" value="ECO:0007669"/>
    <property type="project" value="UniProtKB-KW"/>
</dbReference>
<evidence type="ECO:0000313" key="13">
    <source>
        <dbReference type="EMBL" id="KAK1281180.1"/>
    </source>
</evidence>
<keyword evidence="14" id="KW-1185">Reference proteome</keyword>
<reference evidence="13" key="1">
    <citation type="journal article" date="2023" name="Nat. Commun.">
        <title>Diploid and tetraploid genomes of Acorus and the evolution of monocots.</title>
        <authorList>
            <person name="Ma L."/>
            <person name="Liu K.W."/>
            <person name="Li Z."/>
            <person name="Hsiao Y.Y."/>
            <person name="Qi Y."/>
            <person name="Fu T."/>
            <person name="Tang G.D."/>
            <person name="Zhang D."/>
            <person name="Sun W.H."/>
            <person name="Liu D.K."/>
            <person name="Li Y."/>
            <person name="Chen G.Z."/>
            <person name="Liu X.D."/>
            <person name="Liao X.Y."/>
            <person name="Jiang Y.T."/>
            <person name="Yu X."/>
            <person name="Hao Y."/>
            <person name="Huang J."/>
            <person name="Zhao X.W."/>
            <person name="Ke S."/>
            <person name="Chen Y.Y."/>
            <person name="Wu W.L."/>
            <person name="Hsu J.L."/>
            <person name="Lin Y.F."/>
            <person name="Huang M.D."/>
            <person name="Li C.Y."/>
            <person name="Huang L."/>
            <person name="Wang Z.W."/>
            <person name="Zhao X."/>
            <person name="Zhong W.Y."/>
            <person name="Peng D.H."/>
            <person name="Ahmad S."/>
            <person name="Lan S."/>
            <person name="Zhang J.S."/>
            <person name="Tsai W.C."/>
            <person name="Van de Peer Y."/>
            <person name="Liu Z.J."/>
        </authorList>
    </citation>
    <scope>NUCLEOTIDE SEQUENCE</scope>
    <source>
        <strain evidence="13">SCP</strain>
    </source>
</reference>
<evidence type="ECO:0000256" key="4">
    <source>
        <dbReference type="ARBA" id="ARBA00022771"/>
    </source>
</evidence>
<dbReference type="GO" id="GO:0003677">
    <property type="term" value="F:DNA binding"/>
    <property type="evidence" value="ECO:0007669"/>
    <property type="project" value="UniProtKB-KW"/>
</dbReference>
<dbReference type="InterPro" id="IPR003656">
    <property type="entry name" value="Znf_BED"/>
</dbReference>
<proteinExistence type="predicted"/>
<dbReference type="Pfam" id="PF02892">
    <property type="entry name" value="zf-BED"/>
    <property type="match status" value="1"/>
</dbReference>
<dbReference type="Pfam" id="PF05699">
    <property type="entry name" value="Dimer_Tnp_hAT"/>
    <property type="match status" value="1"/>
</dbReference>
<keyword evidence="7" id="KW-0238">DNA-binding</keyword>
<comment type="subcellular location">
    <subcellularLocation>
        <location evidence="1">Nucleus</location>
    </subcellularLocation>
</comment>
<dbReference type="SUPFAM" id="SSF53098">
    <property type="entry name" value="Ribonuclease H-like"/>
    <property type="match status" value="1"/>
</dbReference>
<dbReference type="InterPro" id="IPR052035">
    <property type="entry name" value="ZnF_BED_domain_contain"/>
</dbReference>
<dbReference type="GO" id="GO:0046983">
    <property type="term" value="F:protein dimerization activity"/>
    <property type="evidence" value="ECO:0007669"/>
    <property type="project" value="InterPro"/>
</dbReference>
<keyword evidence="3" id="KW-0479">Metal-binding</keyword>
<dbReference type="InterPro" id="IPR012337">
    <property type="entry name" value="RNaseH-like_sf"/>
</dbReference>
<evidence type="ECO:0000256" key="3">
    <source>
        <dbReference type="ARBA" id="ARBA00022723"/>
    </source>
</evidence>
<dbReference type="EMBL" id="JAUJYN010000001">
    <property type="protein sequence ID" value="KAK1281180.1"/>
    <property type="molecule type" value="Genomic_DNA"/>
</dbReference>
<keyword evidence="5" id="KW-0862">Zinc</keyword>
<comment type="subunit">
    <text evidence="2">Homodimer.</text>
</comment>
<organism evidence="13 14">
    <name type="scientific">Acorus gramineus</name>
    <name type="common">Dwarf sweet flag</name>
    <dbReference type="NCBI Taxonomy" id="55184"/>
    <lineage>
        <taxon>Eukaryota</taxon>
        <taxon>Viridiplantae</taxon>
        <taxon>Streptophyta</taxon>
        <taxon>Embryophyta</taxon>
        <taxon>Tracheophyta</taxon>
        <taxon>Spermatophyta</taxon>
        <taxon>Magnoliopsida</taxon>
        <taxon>Liliopsida</taxon>
        <taxon>Acoraceae</taxon>
        <taxon>Acorus</taxon>
    </lineage>
</organism>
<dbReference type="InterPro" id="IPR008906">
    <property type="entry name" value="HATC_C_dom"/>
</dbReference>
<dbReference type="GO" id="GO:0005634">
    <property type="term" value="C:nucleus"/>
    <property type="evidence" value="ECO:0007669"/>
    <property type="project" value="UniProtKB-SubCell"/>
</dbReference>
<dbReference type="Pfam" id="PF14372">
    <property type="entry name" value="hAT-like_RNase-H"/>
    <property type="match status" value="1"/>
</dbReference>
<reference evidence="13" key="2">
    <citation type="submission" date="2023-06" db="EMBL/GenBank/DDBJ databases">
        <authorList>
            <person name="Ma L."/>
            <person name="Liu K.-W."/>
            <person name="Li Z."/>
            <person name="Hsiao Y.-Y."/>
            <person name="Qi Y."/>
            <person name="Fu T."/>
            <person name="Tang G."/>
            <person name="Zhang D."/>
            <person name="Sun W.-H."/>
            <person name="Liu D.-K."/>
            <person name="Li Y."/>
            <person name="Chen G.-Z."/>
            <person name="Liu X.-D."/>
            <person name="Liao X.-Y."/>
            <person name="Jiang Y.-T."/>
            <person name="Yu X."/>
            <person name="Hao Y."/>
            <person name="Huang J."/>
            <person name="Zhao X.-W."/>
            <person name="Ke S."/>
            <person name="Chen Y.-Y."/>
            <person name="Wu W.-L."/>
            <person name="Hsu J.-L."/>
            <person name="Lin Y.-F."/>
            <person name="Huang M.-D."/>
            <person name="Li C.-Y."/>
            <person name="Huang L."/>
            <person name="Wang Z.-W."/>
            <person name="Zhao X."/>
            <person name="Zhong W.-Y."/>
            <person name="Peng D.-H."/>
            <person name="Ahmad S."/>
            <person name="Lan S."/>
            <person name="Zhang J.-S."/>
            <person name="Tsai W.-C."/>
            <person name="Van De Peer Y."/>
            <person name="Liu Z.-J."/>
        </authorList>
    </citation>
    <scope>NUCLEOTIDE SEQUENCE</scope>
    <source>
        <strain evidence="13">SCP</strain>
        <tissue evidence="13">Leaves</tissue>
    </source>
</reference>
<dbReference type="InterPro" id="IPR025525">
    <property type="entry name" value="hAT-like_transposase_RNase-H"/>
</dbReference>
<evidence type="ECO:0000256" key="8">
    <source>
        <dbReference type="ARBA" id="ARBA00023163"/>
    </source>
</evidence>
<feature type="domain" description="HAT C-terminal dimerisation" evidence="11">
    <location>
        <begin position="565"/>
        <end position="644"/>
    </location>
</feature>
<protein>
    <recommendedName>
        <fullName evidence="15">Transposase</fullName>
    </recommendedName>
</protein>
<evidence type="ECO:0000259" key="10">
    <source>
        <dbReference type="Pfam" id="PF02892"/>
    </source>
</evidence>
<evidence type="ECO:0000256" key="2">
    <source>
        <dbReference type="ARBA" id="ARBA00011738"/>
    </source>
</evidence>
<evidence type="ECO:0008006" key="15">
    <source>
        <dbReference type="Google" id="ProtNLM"/>
    </source>
</evidence>
<dbReference type="PANTHER" id="PTHR46481:SF7">
    <property type="entry name" value="ZINC FINGER BED DOMAIN-CONTAINING PROTEIN RICESLEEPER 2-LIKE"/>
    <property type="match status" value="1"/>
</dbReference>
<name>A0AAV9BX56_ACOGR</name>
<evidence type="ECO:0000259" key="12">
    <source>
        <dbReference type="Pfam" id="PF14372"/>
    </source>
</evidence>
<dbReference type="SMART" id="SM00614">
    <property type="entry name" value="ZnF_BED"/>
    <property type="match status" value="1"/>
</dbReference>
<dbReference type="PANTHER" id="PTHR46481">
    <property type="entry name" value="ZINC FINGER BED DOMAIN-CONTAINING PROTEIN 4"/>
    <property type="match status" value="1"/>
</dbReference>
<sequence>MEWNNAFKGLKEMESKAMMDMALIPNLDLIDIALGSSEKGNASQVIKPRKKSMTSIYLKYFETAPDGKSRRCKFCKQSYSIATATGNLGRHLSHRHPGYDQQGDAGQQITQAVTVTNKKPQTQAKSVSMDFDNLNWLLLNWLITASLPPTTLEENLLLNSFKFLNPSVKLWSKERVQAVTFEVFKSMRENVRASLGQVNSKISITLDFWTSYEQVTYMSMKGHWIDENWSLHNVLLDITHIPYPCTDVEIHHAMMKTLRMYNIEKRILSCTHNNCTNAIQACRKLKEEMDVHKAPFYYLPCAAHTLNLIIEDCLRTPKPVISKIREFVLELNASPEINEEFRQLAAVYPEGSWKFPLDASTRWNGHYTMLDIVRKASPAMDKVIANHEDIFAPRNFLLQHSEKSAIVMLCQYLEPFYKVTNNLCSCKAPTIGLVLFFMDHVIETIGACRDNRSYPDWLKSASNEMAKAAQTFCAQVYNHFTYTAAVLDPRIKAELIPEELNLETNLEDARAHFLRNYSTGQFPSSVMNGYGSVSSQDGKLVNGVSYAEEIARKRRRTSMSVTSDELTQYLSEPPAPIATDVLDWWKVNSTRYPRLSVMARDYLAVQPNSVSPDELFSSRDDDAVKQRMCLGYGSAQAVLCVRSWSQSGYRFKFRSSEIDFEKLLESASPPVDGVSVGFERRLK</sequence>
<accession>A0AAV9BX56</accession>
<keyword evidence="9" id="KW-0539">Nucleus</keyword>
<keyword evidence="4" id="KW-0863">Zinc-finger</keyword>
<feature type="domain" description="hAT-like transposase RNase-H fold" evidence="12">
    <location>
        <begin position="424"/>
        <end position="504"/>
    </location>
</feature>
<dbReference type="AlphaFoldDB" id="A0AAV9BX56"/>
<evidence type="ECO:0000256" key="6">
    <source>
        <dbReference type="ARBA" id="ARBA00023015"/>
    </source>
</evidence>
<comment type="caution">
    <text evidence="13">The sequence shown here is derived from an EMBL/GenBank/DDBJ whole genome shotgun (WGS) entry which is preliminary data.</text>
</comment>
<keyword evidence="8" id="KW-0804">Transcription</keyword>
<evidence type="ECO:0000256" key="9">
    <source>
        <dbReference type="ARBA" id="ARBA00023242"/>
    </source>
</evidence>
<evidence type="ECO:0000256" key="1">
    <source>
        <dbReference type="ARBA" id="ARBA00004123"/>
    </source>
</evidence>
<gene>
    <name evidence="13" type="ORF">QJS04_geneDACA002890</name>
</gene>
<evidence type="ECO:0000313" key="14">
    <source>
        <dbReference type="Proteomes" id="UP001179952"/>
    </source>
</evidence>